<dbReference type="InParanoid" id="K9TZD8"/>
<evidence type="ECO:0000313" key="4">
    <source>
        <dbReference type="Proteomes" id="UP000010384"/>
    </source>
</evidence>
<name>K9TZD8_CHRTP</name>
<gene>
    <name evidence="3" type="ORF">Chro_2039</name>
</gene>
<dbReference type="Gene3D" id="2.60.120.380">
    <property type="match status" value="1"/>
</dbReference>
<sequence length="171" mass="18408">MILKAVVVRVSQVLIPATCVAIAMGMSAVVAAQCSQCKLYNPIALPTSNQIDDTLSEKDIPTGQGGFARDYVMEFKEGESVAIDLASESFDAILTLLAEDGSTVAENDDGPDGSNNALLFTRIAKTGRYIVRVRAFGETGVGNFRLKVTRLQPVSSDRSNPLIPKLRQFLK</sequence>
<protein>
    <submittedName>
        <fullName evidence="3">Peptidase domain protein</fullName>
    </submittedName>
</protein>
<dbReference type="InterPro" id="IPR007280">
    <property type="entry name" value="Peptidase_C_arc/bac"/>
</dbReference>
<dbReference type="AlphaFoldDB" id="K9TZD8"/>
<evidence type="ECO:0000313" key="3">
    <source>
        <dbReference type="EMBL" id="AFY87546.1"/>
    </source>
</evidence>
<accession>K9TZD8</accession>
<evidence type="ECO:0000259" key="2">
    <source>
        <dbReference type="Pfam" id="PF04151"/>
    </source>
</evidence>
<keyword evidence="1" id="KW-0732">Signal</keyword>
<organism evidence="3 4">
    <name type="scientific">Chroococcidiopsis thermalis (strain PCC 7203)</name>
    <dbReference type="NCBI Taxonomy" id="251229"/>
    <lineage>
        <taxon>Bacteria</taxon>
        <taxon>Bacillati</taxon>
        <taxon>Cyanobacteriota</taxon>
        <taxon>Cyanophyceae</taxon>
        <taxon>Chroococcidiopsidales</taxon>
        <taxon>Chroococcidiopsidaceae</taxon>
        <taxon>Chroococcidiopsis</taxon>
    </lineage>
</organism>
<dbReference type="RefSeq" id="WP_015154094.1">
    <property type="nucleotide sequence ID" value="NC_019695.1"/>
</dbReference>
<proteinExistence type="predicted"/>
<dbReference type="PATRIC" id="fig|251229.3.peg.2412"/>
<dbReference type="STRING" id="251229.Chro_2039"/>
<feature type="domain" description="Peptidase C-terminal archaeal/bacterial" evidence="2">
    <location>
        <begin position="71"/>
        <end position="135"/>
    </location>
</feature>
<dbReference type="HOGENOM" id="CLU_122370_0_0_3"/>
<dbReference type="eggNOG" id="COG0265">
    <property type="taxonomic scope" value="Bacteria"/>
</dbReference>
<keyword evidence="4" id="KW-1185">Reference proteome</keyword>
<dbReference type="Pfam" id="PF04151">
    <property type="entry name" value="PPC"/>
    <property type="match status" value="1"/>
</dbReference>
<reference evidence="3 4" key="1">
    <citation type="submission" date="2012-06" db="EMBL/GenBank/DDBJ databases">
        <title>Finished chromosome of genome of Chroococcidiopsis thermalis PCC 7203.</title>
        <authorList>
            <consortium name="US DOE Joint Genome Institute"/>
            <person name="Gugger M."/>
            <person name="Coursin T."/>
            <person name="Rippka R."/>
            <person name="Tandeau De Marsac N."/>
            <person name="Huntemann M."/>
            <person name="Wei C.-L."/>
            <person name="Han J."/>
            <person name="Detter J.C."/>
            <person name="Han C."/>
            <person name="Tapia R."/>
            <person name="Davenport K."/>
            <person name="Daligault H."/>
            <person name="Erkkila T."/>
            <person name="Gu W."/>
            <person name="Munk A.C.C."/>
            <person name="Teshima H."/>
            <person name="Xu Y."/>
            <person name="Chain P."/>
            <person name="Chen A."/>
            <person name="Krypides N."/>
            <person name="Mavromatis K."/>
            <person name="Markowitz V."/>
            <person name="Szeto E."/>
            <person name="Ivanova N."/>
            <person name="Mikhailova N."/>
            <person name="Ovchinnikova G."/>
            <person name="Pagani I."/>
            <person name="Pati A."/>
            <person name="Goodwin L."/>
            <person name="Peters L."/>
            <person name="Pitluck S."/>
            <person name="Woyke T."/>
            <person name="Kerfeld C."/>
        </authorList>
    </citation>
    <scope>NUCLEOTIDE SEQUENCE [LARGE SCALE GENOMIC DNA]</scope>
    <source>
        <strain evidence="3 4">PCC 7203</strain>
    </source>
</reference>
<dbReference type="Proteomes" id="UP000010384">
    <property type="component" value="Chromosome"/>
</dbReference>
<dbReference type="EMBL" id="CP003597">
    <property type="protein sequence ID" value="AFY87546.1"/>
    <property type="molecule type" value="Genomic_DNA"/>
</dbReference>
<feature type="chain" id="PRO_5003936284" evidence="1">
    <location>
        <begin position="32"/>
        <end position="171"/>
    </location>
</feature>
<evidence type="ECO:0000256" key="1">
    <source>
        <dbReference type="SAM" id="SignalP"/>
    </source>
</evidence>
<dbReference type="OrthoDB" id="512410at2"/>
<feature type="signal peptide" evidence="1">
    <location>
        <begin position="1"/>
        <end position="31"/>
    </location>
</feature>
<dbReference type="KEGG" id="cthe:Chro_2039"/>